<feature type="site" description="Important for substrate specificity" evidence="4">
    <location>
        <position position="16"/>
    </location>
</feature>
<dbReference type="Pfam" id="PF02545">
    <property type="entry name" value="Maf"/>
    <property type="match status" value="1"/>
</dbReference>
<comment type="caution">
    <text evidence="5">The sequence shown here is derived from an EMBL/GenBank/DDBJ whole genome shotgun (WGS) entry which is preliminary data.</text>
</comment>
<dbReference type="SUPFAM" id="SSF52972">
    <property type="entry name" value="ITPase-like"/>
    <property type="match status" value="1"/>
</dbReference>
<keyword evidence="3 4" id="KW-0546">Nucleotide metabolism</keyword>
<comment type="subcellular location">
    <subcellularLocation>
        <location evidence="4">Cytoplasm</location>
    </subcellularLocation>
</comment>
<dbReference type="PIRSF" id="PIRSF006305">
    <property type="entry name" value="Maf"/>
    <property type="match status" value="1"/>
</dbReference>
<dbReference type="Gene3D" id="3.90.950.10">
    <property type="match status" value="1"/>
</dbReference>
<evidence type="ECO:0000256" key="1">
    <source>
        <dbReference type="ARBA" id="ARBA00001968"/>
    </source>
</evidence>
<comment type="catalytic activity">
    <reaction evidence="4">
        <text>dTTP + H2O = dTMP + diphosphate + H(+)</text>
        <dbReference type="Rhea" id="RHEA:28534"/>
        <dbReference type="ChEBI" id="CHEBI:15377"/>
        <dbReference type="ChEBI" id="CHEBI:15378"/>
        <dbReference type="ChEBI" id="CHEBI:33019"/>
        <dbReference type="ChEBI" id="CHEBI:37568"/>
        <dbReference type="ChEBI" id="CHEBI:63528"/>
        <dbReference type="EC" id="3.6.1.9"/>
    </reaction>
</comment>
<feature type="site" description="Important for substrate specificity" evidence="4">
    <location>
        <position position="76"/>
    </location>
</feature>
<gene>
    <name evidence="5" type="ORF">Tsumi_09920</name>
</gene>
<dbReference type="InterPro" id="IPR029001">
    <property type="entry name" value="ITPase-like_fam"/>
</dbReference>
<keyword evidence="6" id="KW-1185">Reference proteome</keyword>
<dbReference type="CDD" id="cd00555">
    <property type="entry name" value="Maf"/>
    <property type="match status" value="1"/>
</dbReference>
<evidence type="ECO:0000256" key="4">
    <source>
        <dbReference type="HAMAP-Rule" id="MF_00528"/>
    </source>
</evidence>
<comment type="similarity">
    <text evidence="4">Belongs to the Maf family. YhdE subfamily.</text>
</comment>
<organism evidence="5 6">
    <name type="scientific">Porphyromonas miyakawae</name>
    <dbReference type="NCBI Taxonomy" id="3137470"/>
    <lineage>
        <taxon>Bacteria</taxon>
        <taxon>Pseudomonadati</taxon>
        <taxon>Bacteroidota</taxon>
        <taxon>Bacteroidia</taxon>
        <taxon>Bacteroidales</taxon>
        <taxon>Porphyromonadaceae</taxon>
        <taxon>Porphyromonas</taxon>
    </lineage>
</organism>
<evidence type="ECO:0000313" key="5">
    <source>
        <dbReference type="EMBL" id="GAB1251887.1"/>
    </source>
</evidence>
<feature type="active site" description="Proton acceptor" evidence="4">
    <location>
        <position position="75"/>
    </location>
</feature>
<dbReference type="RefSeq" id="WP_411915704.1">
    <property type="nucleotide sequence ID" value="NZ_BAAFSF010000002.1"/>
</dbReference>
<dbReference type="Proteomes" id="UP001628220">
    <property type="component" value="Unassembled WGS sequence"/>
</dbReference>
<keyword evidence="2 4" id="KW-0378">Hydrolase</keyword>
<dbReference type="PANTHER" id="PTHR43213">
    <property type="entry name" value="BIFUNCTIONAL DTTP/UTP PYROPHOSPHATASE/METHYLTRANSFERASE PROTEIN-RELATED"/>
    <property type="match status" value="1"/>
</dbReference>
<dbReference type="InterPro" id="IPR003697">
    <property type="entry name" value="Maf-like"/>
</dbReference>
<keyword evidence="4" id="KW-0963">Cytoplasm</keyword>
<evidence type="ECO:0000256" key="2">
    <source>
        <dbReference type="ARBA" id="ARBA00022801"/>
    </source>
</evidence>
<comment type="caution">
    <text evidence="4">Lacks conserved residue(s) required for the propagation of feature annotation.</text>
</comment>
<proteinExistence type="inferred from homology"/>
<protein>
    <recommendedName>
        <fullName evidence="4">dTTP/UTP pyrophosphatase</fullName>
        <shortName evidence="4">dTTPase/UTPase</shortName>
        <ecNumber evidence="4">3.6.1.9</ecNumber>
    </recommendedName>
    <alternativeName>
        <fullName evidence="4">Nucleoside triphosphate pyrophosphatase</fullName>
    </alternativeName>
    <alternativeName>
        <fullName evidence="4">Nucleotide pyrophosphatase</fullName>
        <shortName evidence="4">Nucleotide PPase</shortName>
    </alternativeName>
</protein>
<dbReference type="EC" id="3.6.1.9" evidence="4"/>
<dbReference type="HAMAP" id="MF_00528">
    <property type="entry name" value="Maf"/>
    <property type="match status" value="1"/>
</dbReference>
<evidence type="ECO:0000256" key="3">
    <source>
        <dbReference type="ARBA" id="ARBA00023080"/>
    </source>
</evidence>
<dbReference type="PANTHER" id="PTHR43213:SF5">
    <property type="entry name" value="BIFUNCTIONAL DTTP_UTP PYROPHOSPHATASE_METHYLTRANSFERASE PROTEIN-RELATED"/>
    <property type="match status" value="1"/>
</dbReference>
<dbReference type="EMBL" id="BAAFSF010000002">
    <property type="protein sequence ID" value="GAB1251887.1"/>
    <property type="molecule type" value="Genomic_DNA"/>
</dbReference>
<dbReference type="NCBIfam" id="TIGR00172">
    <property type="entry name" value="maf"/>
    <property type="match status" value="1"/>
</dbReference>
<reference evidence="5 6" key="1">
    <citation type="journal article" date="2025" name="Int. J. Syst. Evol. Microbiol.">
        <title>Desulfovibrio falkowii sp. nov., Porphyromonas miyakawae sp. nov., Mediterraneibacter flintii sp. nov. and Owariibacterium komagatae gen. nov., sp. nov., isolated from human faeces.</title>
        <authorList>
            <person name="Hamaguchi T."/>
            <person name="Ohara M."/>
            <person name="Hisatomi A."/>
            <person name="Sekiguchi K."/>
            <person name="Takeda J.I."/>
            <person name="Ueyama J."/>
            <person name="Ito M."/>
            <person name="Nishiwaki H."/>
            <person name="Ogi T."/>
            <person name="Hirayama M."/>
            <person name="Ohkuma M."/>
            <person name="Sakamoto M."/>
            <person name="Ohno K."/>
        </authorList>
    </citation>
    <scope>NUCLEOTIDE SEQUENCE [LARGE SCALE GENOMIC DNA]</scope>
    <source>
        <strain evidence="5 6">13CB11C</strain>
    </source>
</reference>
<evidence type="ECO:0000313" key="6">
    <source>
        <dbReference type="Proteomes" id="UP001628220"/>
    </source>
</evidence>
<sequence>MLTYPYHIILGSQSPRRRELLSGLNFPFEVRPLPDIDESYPTILSPQEVSLYIAKKKADAYRASLIESDLLITADTTVIVGGEVLGKPHSRTNAEEMLRKLSARTHTVVTGVALTLYHQETKCFSAESKVTFADISSEEIAYYLDHYAPYDKAGSYGIQEWIGYIAIKRIEGSFYNVMGLPVHPLYRALMELAGQK</sequence>
<comment type="cofactor">
    <cofactor evidence="1 4">
        <name>a divalent metal cation</name>
        <dbReference type="ChEBI" id="CHEBI:60240"/>
    </cofactor>
</comment>
<comment type="catalytic activity">
    <reaction evidence="4">
        <text>UTP + H2O = UMP + diphosphate + H(+)</text>
        <dbReference type="Rhea" id="RHEA:29395"/>
        <dbReference type="ChEBI" id="CHEBI:15377"/>
        <dbReference type="ChEBI" id="CHEBI:15378"/>
        <dbReference type="ChEBI" id="CHEBI:33019"/>
        <dbReference type="ChEBI" id="CHEBI:46398"/>
        <dbReference type="ChEBI" id="CHEBI:57865"/>
        <dbReference type="EC" id="3.6.1.9"/>
    </reaction>
</comment>
<accession>A0ABQ0E2D2</accession>
<name>A0ABQ0E2D2_9PORP</name>
<comment type="function">
    <text evidence="4">Nucleoside triphosphate pyrophosphatase that hydrolyzes dTTP and UTP. May have a dual role in cell division arrest and in preventing the incorporation of modified nucleotides into cellular nucleic acids.</text>
</comment>
<feature type="site" description="Important for substrate specificity" evidence="4">
    <location>
        <position position="159"/>
    </location>
</feature>